<dbReference type="PANTHER" id="PTHR42852">
    <property type="entry name" value="THIOL:DISULFIDE INTERCHANGE PROTEIN DSBE"/>
    <property type="match status" value="1"/>
</dbReference>
<dbReference type="SUPFAM" id="SSF52833">
    <property type="entry name" value="Thioredoxin-like"/>
    <property type="match status" value="1"/>
</dbReference>
<evidence type="ECO:0000313" key="3">
    <source>
        <dbReference type="Proteomes" id="UP000585802"/>
    </source>
</evidence>
<protein>
    <submittedName>
        <fullName evidence="2">Redoxin domain-containing protein</fullName>
    </submittedName>
</protein>
<sequence length="172" mass="18960">MNMDAKTLFVVVLVAGIVGGFSINNYMNDDSLENVGSEAPDFTLTDTEGNEFNLSDYEGEKVVVLEFMSMSCGTCKNFEENALKSYCNESMPDDVEVISITQTKNVDENDLAERTDEMGWEFIKGKNDITDAFGAERSPTVVIIDKDGIITFSKSGSMSQSELEERINAALE</sequence>
<evidence type="ECO:0000313" key="2">
    <source>
        <dbReference type="EMBL" id="HIF37128.1"/>
    </source>
</evidence>
<proteinExistence type="predicted"/>
<dbReference type="InterPro" id="IPR013740">
    <property type="entry name" value="Redoxin"/>
</dbReference>
<dbReference type="PANTHER" id="PTHR42852:SF17">
    <property type="entry name" value="THIOREDOXIN-LIKE PROTEIN HI_1115"/>
    <property type="match status" value="1"/>
</dbReference>
<evidence type="ECO:0000259" key="1">
    <source>
        <dbReference type="PROSITE" id="PS51352"/>
    </source>
</evidence>
<dbReference type="GO" id="GO:0016491">
    <property type="term" value="F:oxidoreductase activity"/>
    <property type="evidence" value="ECO:0007669"/>
    <property type="project" value="InterPro"/>
</dbReference>
<feature type="domain" description="Thioredoxin" evidence="1">
    <location>
        <begin position="33"/>
        <end position="172"/>
    </location>
</feature>
<comment type="caution">
    <text evidence="2">The sequence shown here is derived from an EMBL/GenBank/DDBJ whole genome shotgun (WGS) entry which is preliminary data.</text>
</comment>
<reference evidence="3" key="1">
    <citation type="journal article" date="2019" name="bioRxiv">
        <title>Genome diversification in globally distributed novel marine Proteobacteria is linked to environmental adaptation.</title>
        <authorList>
            <person name="Zhou Z."/>
            <person name="Tran P.Q."/>
            <person name="Kieft K."/>
            <person name="Anantharaman K."/>
        </authorList>
    </citation>
    <scope>NUCLEOTIDE SEQUENCE [LARGE SCALE GENOMIC DNA]</scope>
</reference>
<gene>
    <name evidence="2" type="ORF">EYQ70_01745</name>
</gene>
<dbReference type="InterPro" id="IPR013766">
    <property type="entry name" value="Thioredoxin_domain"/>
</dbReference>
<name>A0A7J4GRI1_9ARCH</name>
<dbReference type="Pfam" id="PF08534">
    <property type="entry name" value="Redoxin"/>
    <property type="match status" value="1"/>
</dbReference>
<dbReference type="Gene3D" id="3.40.30.10">
    <property type="entry name" value="Glutaredoxin"/>
    <property type="match status" value="1"/>
</dbReference>
<dbReference type="InterPro" id="IPR036249">
    <property type="entry name" value="Thioredoxin-like_sf"/>
</dbReference>
<accession>A0A7J4GRI1</accession>
<dbReference type="PROSITE" id="PS51352">
    <property type="entry name" value="THIOREDOXIN_2"/>
    <property type="match status" value="1"/>
</dbReference>
<dbReference type="InterPro" id="IPR050553">
    <property type="entry name" value="Thioredoxin_ResA/DsbE_sf"/>
</dbReference>
<dbReference type="EMBL" id="DUCX01000027">
    <property type="protein sequence ID" value="HIF37128.1"/>
    <property type="molecule type" value="Genomic_DNA"/>
</dbReference>
<dbReference type="AlphaFoldDB" id="A0A7J4GRI1"/>
<organism evidence="2 3">
    <name type="scientific">Marine Group III euryarchaeote</name>
    <dbReference type="NCBI Taxonomy" id="2173149"/>
    <lineage>
        <taxon>Archaea</taxon>
        <taxon>Methanobacteriati</taxon>
        <taxon>Thermoplasmatota</taxon>
        <taxon>Thermoplasmata</taxon>
        <taxon>Candidatus Thermoprofundales</taxon>
    </lineage>
</organism>
<dbReference type="Proteomes" id="UP000585802">
    <property type="component" value="Unassembled WGS sequence"/>
</dbReference>